<evidence type="ECO:0000313" key="10">
    <source>
        <dbReference type="EMBL" id="CAE6479399.1"/>
    </source>
</evidence>
<dbReference type="Proteomes" id="UP000663840">
    <property type="component" value="Unassembled WGS sequence"/>
</dbReference>
<dbReference type="GO" id="GO:0036205">
    <property type="term" value="P:histone catabolic process"/>
    <property type="evidence" value="ECO:0007669"/>
    <property type="project" value="TreeGrafter"/>
</dbReference>
<evidence type="ECO:0008006" key="12">
    <source>
        <dbReference type="Google" id="ProtNLM"/>
    </source>
</evidence>
<dbReference type="SMART" id="SM00249">
    <property type="entry name" value="PHD"/>
    <property type="match status" value="3"/>
</dbReference>
<dbReference type="InterPro" id="IPR019786">
    <property type="entry name" value="Zinc_finger_PHD-type_CS"/>
</dbReference>
<dbReference type="EMBL" id="CAJMWR010004021">
    <property type="protein sequence ID" value="CAE6479399.1"/>
    <property type="molecule type" value="Genomic_DNA"/>
</dbReference>
<dbReference type="PROSITE" id="PS01359">
    <property type="entry name" value="ZF_PHD_1"/>
    <property type="match status" value="1"/>
</dbReference>
<dbReference type="InterPro" id="IPR034732">
    <property type="entry name" value="EPHD"/>
</dbReference>
<evidence type="ECO:0000313" key="11">
    <source>
        <dbReference type="Proteomes" id="UP000663840"/>
    </source>
</evidence>
<accession>A0A8H3CE51</accession>
<dbReference type="GO" id="GO:0008270">
    <property type="term" value="F:zinc ion binding"/>
    <property type="evidence" value="ECO:0007669"/>
    <property type="project" value="UniProtKB-KW"/>
</dbReference>
<evidence type="ECO:0000256" key="2">
    <source>
        <dbReference type="ARBA" id="ARBA00022771"/>
    </source>
</evidence>
<dbReference type="PANTHER" id="PTHR47672:SF1">
    <property type="entry name" value="E3 UBIQUITIN-PROTEIN LIGASE SNT2"/>
    <property type="match status" value="1"/>
</dbReference>
<evidence type="ECO:0000256" key="5">
    <source>
        <dbReference type="SAM" id="MobiDB-lite"/>
    </source>
</evidence>
<dbReference type="Gene3D" id="2.30.30.490">
    <property type="match status" value="1"/>
</dbReference>
<feature type="region of interest" description="Disordered" evidence="5">
    <location>
        <begin position="558"/>
        <end position="593"/>
    </location>
</feature>
<evidence type="ECO:0000256" key="3">
    <source>
        <dbReference type="ARBA" id="ARBA00022833"/>
    </source>
</evidence>
<dbReference type="SMART" id="SM00439">
    <property type="entry name" value="BAH"/>
    <property type="match status" value="1"/>
</dbReference>
<dbReference type="PROSITE" id="PS51038">
    <property type="entry name" value="BAH"/>
    <property type="match status" value="1"/>
</dbReference>
<comment type="caution">
    <text evidence="10">The sequence shown here is derived from an EMBL/GenBank/DDBJ whole genome shotgun (WGS) entry which is preliminary data.</text>
</comment>
<dbReference type="InterPro" id="IPR029617">
    <property type="entry name" value="Snt2"/>
</dbReference>
<dbReference type="AlphaFoldDB" id="A0A8H3CE51"/>
<keyword evidence="1" id="KW-0479">Metal-binding</keyword>
<name>A0A8H3CE51_9AGAM</name>
<dbReference type="InterPro" id="IPR013083">
    <property type="entry name" value="Znf_RING/FYVE/PHD"/>
</dbReference>
<dbReference type="GO" id="GO:0003682">
    <property type="term" value="F:chromatin binding"/>
    <property type="evidence" value="ECO:0007669"/>
    <property type="project" value="InterPro"/>
</dbReference>
<dbReference type="PROSITE" id="PS50016">
    <property type="entry name" value="ZF_PHD_2"/>
    <property type="match status" value="1"/>
</dbReference>
<dbReference type="InterPro" id="IPR001965">
    <property type="entry name" value="Znf_PHD"/>
</dbReference>
<protein>
    <recommendedName>
        <fullName evidence="12">Lid2 complex component snt2</fullName>
    </recommendedName>
</protein>
<dbReference type="Gene3D" id="3.30.40.10">
    <property type="entry name" value="Zinc/RING finger domain, C3HC4 (zinc finger)"/>
    <property type="match status" value="3"/>
</dbReference>
<dbReference type="Pfam" id="PF13832">
    <property type="entry name" value="zf-HC5HC2H_2"/>
    <property type="match status" value="1"/>
</dbReference>
<feature type="domain" description="SANT" evidence="8">
    <location>
        <begin position="424"/>
        <end position="477"/>
    </location>
</feature>
<dbReference type="Gene3D" id="1.10.10.60">
    <property type="entry name" value="Homeodomain-like"/>
    <property type="match status" value="1"/>
</dbReference>
<evidence type="ECO:0000256" key="4">
    <source>
        <dbReference type="PROSITE-ProRule" id="PRU00146"/>
    </source>
</evidence>
<dbReference type="Pfam" id="PF00628">
    <property type="entry name" value="PHD"/>
    <property type="match status" value="1"/>
</dbReference>
<feature type="domain" description="PHD-type" evidence="6">
    <location>
        <begin position="180"/>
        <end position="232"/>
    </location>
</feature>
<dbReference type="InterPro" id="IPR043151">
    <property type="entry name" value="BAH_sf"/>
</dbReference>
<evidence type="ECO:0000259" key="7">
    <source>
        <dbReference type="PROSITE" id="PS51038"/>
    </source>
</evidence>
<dbReference type="CDD" id="cd15571">
    <property type="entry name" value="ePHD"/>
    <property type="match status" value="1"/>
</dbReference>
<gene>
    <name evidence="10" type="ORF">RDB_LOCUS130160</name>
</gene>
<dbReference type="InterPro" id="IPR001025">
    <property type="entry name" value="BAH_dom"/>
</dbReference>
<reference evidence="10" key="1">
    <citation type="submission" date="2021-01" db="EMBL/GenBank/DDBJ databases">
        <authorList>
            <person name="Kaushik A."/>
        </authorList>
    </citation>
    <scope>NUCLEOTIDE SEQUENCE</scope>
    <source>
        <strain evidence="10">AG1-1A</strain>
    </source>
</reference>
<evidence type="ECO:0000256" key="1">
    <source>
        <dbReference type="ARBA" id="ARBA00022723"/>
    </source>
</evidence>
<keyword evidence="3" id="KW-0862">Zinc</keyword>
<sequence length="969" mass="108220">MVSGGAHSLRISNGETAYINDHVYVSPPWPQRDGIPYNIARIMEFLPDEGTTRTRGKGREIITRVRLAWYYRPSDLNDRPSADPRLLLAAIFSEVQPVSHLRARCYVRHKDKISDLQAWKKKPDHFYFQRVFDPYIRKEFDVLRSADVTNLPANIREILQSRYEFVVAERDVIGDLTDNLRLCETCEKWAPSQDSVRCDTCKCYYHMACVNPPLVAKPAKGYGWTCGACSRHHDEHVQPGGRHSTPVTKSRVSKVAVKSRGLAGLSTNLPHRDINSEDRYFKMWPFRYFGLYTVAEDTLDPDDLIFPKAATRVGARYQAVVGPWVAPDTNASPQPSQIPDGVPERGGDDTIEMMSVIVSMSEEEQAAFNTFHQNLWSKPAARNGVDFLEESARRYSLQYLDITQKFNSTTRPRKWQTKDTRFWDKDWTQDEIEQFENGIKQHGPEMRAIKDGIKTRSIYEVVRFYGRWKNDRLREENRQSKTNTLTGKSISLKRSRSPSSDDESSVYGFGGDVTRQVCGACRSKESAVWWKAPRGLPTEVMCDQCGISWRKYGDIRSGRIEEPKKSNGIDKRENTPQPPVKRTKVSMSRGPSPPLAPRQHICCCCKKSGPVGRVVQCTQCGVQVHAGEAFMVPAEQDSLTRHPVAPAVYGVTEEDAMAEIWLCELCQNEKSQESSLNPNCLLCPRTSNDNLQSKQSAVASTILRLSKPTEGRGWVHTLCSVFVPETSFTDATRLRLVEGISSVSDARWASACSVCRQEGGAVVSCASGCGTQFHVSCAWMAGHAFGFEIRQSKNIRRDPATIVEFRGEVGVMKASIRCKTHSASLRPSFDICSLNTNGESALQLYCRTYKQVSISHSYGLLRKAKRLDTLLRAQGFLPAISSIGDPLSPLNLASNCRSCGTNDSPCFWTLDGQTIVDPDGASDVLCNLCRSGPLSRGLAGVAEAVTDIGSEDIRLEKIAAAHATPVQAR</sequence>
<dbReference type="PROSITE" id="PS51805">
    <property type="entry name" value="EPHD"/>
    <property type="match status" value="1"/>
</dbReference>
<feature type="domain" description="BAH" evidence="7">
    <location>
        <begin position="15"/>
        <end position="143"/>
    </location>
</feature>
<evidence type="ECO:0000259" key="9">
    <source>
        <dbReference type="PROSITE" id="PS51805"/>
    </source>
</evidence>
<dbReference type="InterPro" id="IPR009057">
    <property type="entry name" value="Homeodomain-like_sf"/>
</dbReference>
<dbReference type="CDD" id="cd15497">
    <property type="entry name" value="PHD1_Snt2p_like"/>
    <property type="match status" value="1"/>
</dbReference>
<dbReference type="InterPro" id="IPR017884">
    <property type="entry name" value="SANT_dom"/>
</dbReference>
<dbReference type="GO" id="GO:0004842">
    <property type="term" value="F:ubiquitin-protein transferase activity"/>
    <property type="evidence" value="ECO:0007669"/>
    <property type="project" value="TreeGrafter"/>
</dbReference>
<proteinExistence type="predicted"/>
<dbReference type="PROSITE" id="PS51293">
    <property type="entry name" value="SANT"/>
    <property type="match status" value="1"/>
</dbReference>
<feature type="compositionally biased region" description="Basic and acidic residues" evidence="5">
    <location>
        <begin position="558"/>
        <end position="574"/>
    </location>
</feature>
<evidence type="ECO:0000259" key="6">
    <source>
        <dbReference type="PROSITE" id="PS50016"/>
    </source>
</evidence>
<dbReference type="Pfam" id="PF01426">
    <property type="entry name" value="BAH"/>
    <property type="match status" value="1"/>
</dbReference>
<dbReference type="SUPFAM" id="SSF46689">
    <property type="entry name" value="Homeodomain-like"/>
    <property type="match status" value="1"/>
</dbReference>
<dbReference type="PANTHER" id="PTHR47672">
    <property type="entry name" value="E3 UBIQUITIN-PROTEIN LIGASE SNT2"/>
    <property type="match status" value="1"/>
</dbReference>
<feature type="region of interest" description="Disordered" evidence="5">
    <location>
        <begin position="475"/>
        <end position="506"/>
    </location>
</feature>
<feature type="domain" description="PHD-type" evidence="9">
    <location>
        <begin position="677"/>
        <end position="798"/>
    </location>
</feature>
<dbReference type="InterPro" id="IPR019787">
    <property type="entry name" value="Znf_PHD-finger"/>
</dbReference>
<dbReference type="GO" id="GO:0048189">
    <property type="term" value="C:Lid2 complex"/>
    <property type="evidence" value="ECO:0007669"/>
    <property type="project" value="TreeGrafter"/>
</dbReference>
<organism evidence="10 11">
    <name type="scientific">Rhizoctonia solani</name>
    <dbReference type="NCBI Taxonomy" id="456999"/>
    <lineage>
        <taxon>Eukaryota</taxon>
        <taxon>Fungi</taxon>
        <taxon>Dikarya</taxon>
        <taxon>Basidiomycota</taxon>
        <taxon>Agaricomycotina</taxon>
        <taxon>Agaricomycetes</taxon>
        <taxon>Cantharellales</taxon>
        <taxon>Ceratobasidiaceae</taxon>
        <taxon>Rhizoctonia</taxon>
    </lineage>
</organism>
<evidence type="ECO:0000259" key="8">
    <source>
        <dbReference type="PROSITE" id="PS51293"/>
    </source>
</evidence>
<dbReference type="SUPFAM" id="SSF57903">
    <property type="entry name" value="FYVE/PHD zinc finger"/>
    <property type="match status" value="1"/>
</dbReference>
<keyword evidence="2 4" id="KW-0863">Zinc-finger</keyword>
<dbReference type="InterPro" id="IPR011011">
    <property type="entry name" value="Znf_FYVE_PHD"/>
</dbReference>